<evidence type="ECO:0000313" key="3">
    <source>
        <dbReference type="Proteomes" id="UP000663828"/>
    </source>
</evidence>
<comment type="caution">
    <text evidence="2">The sequence shown here is derived from an EMBL/GenBank/DDBJ whole genome shotgun (WGS) entry which is preliminary data.</text>
</comment>
<protein>
    <submittedName>
        <fullName evidence="2">Uncharacterized protein</fullName>
    </submittedName>
</protein>
<keyword evidence="1" id="KW-0812">Transmembrane</keyword>
<feature type="transmembrane region" description="Helical" evidence="1">
    <location>
        <begin position="48"/>
        <end position="71"/>
    </location>
</feature>
<reference evidence="2" key="1">
    <citation type="submission" date="2021-02" db="EMBL/GenBank/DDBJ databases">
        <authorList>
            <person name="Nowell W R."/>
        </authorList>
    </citation>
    <scope>NUCLEOTIDE SEQUENCE</scope>
</reference>
<proteinExistence type="predicted"/>
<dbReference type="Proteomes" id="UP000663828">
    <property type="component" value="Unassembled WGS sequence"/>
</dbReference>
<keyword evidence="1" id="KW-1133">Transmembrane helix</keyword>
<feature type="transmembrane region" description="Helical" evidence="1">
    <location>
        <begin position="153"/>
        <end position="178"/>
    </location>
</feature>
<feature type="transmembrane region" description="Helical" evidence="1">
    <location>
        <begin position="108"/>
        <end position="129"/>
    </location>
</feature>
<keyword evidence="1" id="KW-0472">Membrane</keyword>
<keyword evidence="3" id="KW-1185">Reference proteome</keyword>
<name>A0A813S6E3_ADIRI</name>
<evidence type="ECO:0000313" key="2">
    <source>
        <dbReference type="EMBL" id="CAF0791876.1"/>
    </source>
</evidence>
<dbReference type="EMBL" id="CAJNOR010000088">
    <property type="protein sequence ID" value="CAF0791876.1"/>
    <property type="molecule type" value="Genomic_DNA"/>
</dbReference>
<evidence type="ECO:0000256" key="1">
    <source>
        <dbReference type="SAM" id="Phobius"/>
    </source>
</evidence>
<organism evidence="2 3">
    <name type="scientific">Adineta ricciae</name>
    <name type="common">Rotifer</name>
    <dbReference type="NCBI Taxonomy" id="249248"/>
    <lineage>
        <taxon>Eukaryota</taxon>
        <taxon>Metazoa</taxon>
        <taxon>Spiralia</taxon>
        <taxon>Gnathifera</taxon>
        <taxon>Rotifera</taxon>
        <taxon>Eurotatoria</taxon>
        <taxon>Bdelloidea</taxon>
        <taxon>Adinetida</taxon>
        <taxon>Adinetidae</taxon>
        <taxon>Adineta</taxon>
    </lineage>
</organism>
<gene>
    <name evidence="2" type="ORF">XAT740_LOCUS2525</name>
</gene>
<dbReference type="AlphaFoldDB" id="A0A813S6E3"/>
<feature type="transmembrane region" description="Helical" evidence="1">
    <location>
        <begin position="77"/>
        <end position="96"/>
    </location>
</feature>
<sequence length="221" mass="24774">MQQSYSQSYNAAQHVDPTIAHSISQRSGAEEQWKHFLSDINPYTTSKLTIAGVFYIILAIIAIAIDIRLIIDVAYFPFSGLLYGVFLIALGILTIILSRQQIYVLTNLFILVFFQLLITIATLVVKIIAVSDTINDSNSCSQFYDNCDRSEQVVLQIANIVHCVIVFCLLITTFVLITRARRTSTTQRTVNYVAYVPRTYSIPTSFQNPCATMNDHQSSSA</sequence>
<accession>A0A813S6E3</accession>